<reference evidence="2 3" key="1">
    <citation type="submission" date="2013-11" db="EMBL/GenBank/DDBJ databases">
        <title>Genome sequencing of Stegodyphus mimosarum.</title>
        <authorList>
            <person name="Bechsgaard J."/>
        </authorList>
    </citation>
    <scope>NUCLEOTIDE SEQUENCE [LARGE SCALE GENOMIC DNA]</scope>
</reference>
<name>A0A087U4T4_STEMI</name>
<accession>A0A087U4T4</accession>
<dbReference type="Proteomes" id="UP000054359">
    <property type="component" value="Unassembled WGS sequence"/>
</dbReference>
<proteinExistence type="predicted"/>
<dbReference type="EMBL" id="KK118160">
    <property type="protein sequence ID" value="KFM72373.1"/>
    <property type="molecule type" value="Genomic_DNA"/>
</dbReference>
<evidence type="ECO:0000256" key="1">
    <source>
        <dbReference type="SAM" id="MobiDB-lite"/>
    </source>
</evidence>
<sequence length="91" mass="10151">MTSSMQPRKLGILPRNSSLNPPTPPMKTPYLTFNSKNRPGISKYVVWRLSMMSVNSASVRCSSTSCHKRSFRLRPGVDESTASPAPRLIRT</sequence>
<feature type="region of interest" description="Disordered" evidence="1">
    <location>
        <begin position="1"/>
        <end position="32"/>
    </location>
</feature>
<protein>
    <submittedName>
        <fullName evidence="2">Uncharacterized protein</fullName>
    </submittedName>
</protein>
<evidence type="ECO:0000313" key="2">
    <source>
        <dbReference type="EMBL" id="KFM72373.1"/>
    </source>
</evidence>
<keyword evidence="3" id="KW-1185">Reference proteome</keyword>
<feature type="non-terminal residue" evidence="2">
    <location>
        <position position="91"/>
    </location>
</feature>
<gene>
    <name evidence="2" type="ORF">X975_02117</name>
</gene>
<dbReference type="AlphaFoldDB" id="A0A087U4T4"/>
<evidence type="ECO:0000313" key="3">
    <source>
        <dbReference type="Proteomes" id="UP000054359"/>
    </source>
</evidence>
<organism evidence="2 3">
    <name type="scientific">Stegodyphus mimosarum</name>
    <name type="common">African social velvet spider</name>
    <dbReference type="NCBI Taxonomy" id="407821"/>
    <lineage>
        <taxon>Eukaryota</taxon>
        <taxon>Metazoa</taxon>
        <taxon>Ecdysozoa</taxon>
        <taxon>Arthropoda</taxon>
        <taxon>Chelicerata</taxon>
        <taxon>Arachnida</taxon>
        <taxon>Araneae</taxon>
        <taxon>Araneomorphae</taxon>
        <taxon>Entelegynae</taxon>
        <taxon>Eresoidea</taxon>
        <taxon>Eresidae</taxon>
        <taxon>Stegodyphus</taxon>
    </lineage>
</organism>